<dbReference type="EMBL" id="WKAE01000104">
    <property type="protein sequence ID" value="MCF5629976.1"/>
    <property type="molecule type" value="Genomic_DNA"/>
</dbReference>
<name>A0A9Q4FGY4_PSESX</name>
<dbReference type="RefSeq" id="WP_329606148.1">
    <property type="nucleotide sequence ID" value="NZ_CAWQUS010000134.1"/>
</dbReference>
<comment type="caution">
    <text evidence="1">The sequence shown here is derived from an EMBL/GenBank/DDBJ whole genome shotgun (WGS) entry which is preliminary data.</text>
</comment>
<dbReference type="Proteomes" id="UP000814010">
    <property type="component" value="Unassembled WGS sequence"/>
</dbReference>
<evidence type="ECO:0000313" key="1">
    <source>
        <dbReference type="EMBL" id="MCF5629976.1"/>
    </source>
</evidence>
<dbReference type="AlphaFoldDB" id="A0A9Q4FGY4"/>
<sequence length="249" mass="27728">MTDKLHSIVDVLTSKYPVHYYGFVSRRGQDVLLYSPVGDPVTNPWKTEYYENGEWVAQTLETKVFTKLDAGAEVIVRVMPRKSLVANELPYTVRLGSYPVMESYDLLDEPGVLRIPGGHTKPEWLATQIYKEAVFEAKFADTKNTPLEGGIASLVMSFGENEPTITHHSISDASGVASRLIEFGRCDGGVEALDFVDKQMGFNTWRSLYNVAGYFVQNSSLGPLKTTPRIVFMGHICKQTVLRTVAPRG</sequence>
<gene>
    <name evidence="1" type="ORF">GIV53_11775</name>
</gene>
<protein>
    <submittedName>
        <fullName evidence="1">Uncharacterized protein</fullName>
    </submittedName>
</protein>
<proteinExistence type="predicted"/>
<accession>A0A9Q4FGY4</accession>
<organism evidence="1 2">
    <name type="scientific">Pseudomonas syringae</name>
    <dbReference type="NCBI Taxonomy" id="317"/>
    <lineage>
        <taxon>Bacteria</taxon>
        <taxon>Pseudomonadati</taxon>
        <taxon>Pseudomonadota</taxon>
        <taxon>Gammaproteobacteria</taxon>
        <taxon>Pseudomonadales</taxon>
        <taxon>Pseudomonadaceae</taxon>
        <taxon>Pseudomonas</taxon>
    </lineage>
</organism>
<evidence type="ECO:0000313" key="2">
    <source>
        <dbReference type="Proteomes" id="UP000814010"/>
    </source>
</evidence>
<reference evidence="1" key="1">
    <citation type="submission" date="2019-11" db="EMBL/GenBank/DDBJ databases">
        <title>Epiphytic Pseudomonas syringae from cherry orchards.</title>
        <authorList>
            <person name="Hulin M.T."/>
        </authorList>
    </citation>
    <scope>NUCLEOTIDE SEQUENCE</scope>
    <source>
        <strain evidence="1">PA-2-5E</strain>
    </source>
</reference>